<organism evidence="1 2">
    <name type="scientific">Leeuwenhoekiella marinoflava</name>
    <dbReference type="NCBI Taxonomy" id="988"/>
    <lineage>
        <taxon>Bacteria</taxon>
        <taxon>Pseudomonadati</taxon>
        <taxon>Bacteroidota</taxon>
        <taxon>Flavobacteriia</taxon>
        <taxon>Flavobacteriales</taxon>
        <taxon>Flavobacteriaceae</taxon>
        <taxon>Leeuwenhoekiella</taxon>
    </lineage>
</organism>
<gene>
    <name evidence="1" type="ORF">DSL99_3488</name>
</gene>
<dbReference type="AlphaFoldDB" id="A0A4Q0PF35"/>
<evidence type="ECO:0000313" key="2">
    <source>
        <dbReference type="Proteomes" id="UP000290608"/>
    </source>
</evidence>
<sequence length="54" mass="5933">MSKAGLKALKEAKSKQQNSLDKLLGDIQICSTIGNWVTNWSKQIGQTDCIIRAV</sequence>
<accession>A0A4Q0PF35</accession>
<comment type="caution">
    <text evidence="1">The sequence shown here is derived from an EMBL/GenBank/DDBJ whole genome shotgun (WGS) entry which is preliminary data.</text>
</comment>
<evidence type="ECO:0000313" key="1">
    <source>
        <dbReference type="EMBL" id="RXG25453.1"/>
    </source>
</evidence>
<name>A0A4Q0PF35_9FLAO</name>
<protein>
    <submittedName>
        <fullName evidence="1">Uncharacterized protein</fullName>
    </submittedName>
</protein>
<reference evidence="1 2" key="1">
    <citation type="submission" date="2018-07" db="EMBL/GenBank/DDBJ databases">
        <title>Leeuwenhoekiella genomics.</title>
        <authorList>
            <person name="Tahon G."/>
            <person name="Willems A."/>
        </authorList>
    </citation>
    <scope>NUCLEOTIDE SEQUENCE [LARGE SCALE GENOMIC DNA]</scope>
    <source>
        <strain evidence="1 2">LMG 1345</strain>
    </source>
</reference>
<dbReference type="Proteomes" id="UP000290608">
    <property type="component" value="Unassembled WGS sequence"/>
</dbReference>
<dbReference type="EMBL" id="QOVL01000022">
    <property type="protein sequence ID" value="RXG25453.1"/>
    <property type="molecule type" value="Genomic_DNA"/>
</dbReference>
<proteinExistence type="predicted"/>